<dbReference type="NCBIfam" id="NF001325">
    <property type="entry name" value="PRK00259.1-3"/>
    <property type="match status" value="1"/>
</dbReference>
<evidence type="ECO:0000313" key="6">
    <source>
        <dbReference type="EMBL" id="MDT0617257.1"/>
    </source>
</evidence>
<keyword evidence="3 5" id="KW-1133">Transmembrane helix</keyword>
<feature type="transmembrane region" description="Helical" evidence="5">
    <location>
        <begin position="147"/>
        <end position="169"/>
    </location>
</feature>
<dbReference type="RefSeq" id="WP_311656927.1">
    <property type="nucleotide sequence ID" value="NZ_JAVRHY010000002.1"/>
</dbReference>
<evidence type="ECO:0000256" key="4">
    <source>
        <dbReference type="ARBA" id="ARBA00023136"/>
    </source>
</evidence>
<keyword evidence="7" id="KW-1185">Reference proteome</keyword>
<feature type="transmembrane region" description="Helical" evidence="5">
    <location>
        <begin position="121"/>
        <end position="141"/>
    </location>
</feature>
<dbReference type="InterPro" id="IPR006008">
    <property type="entry name" value="YciB"/>
</dbReference>
<comment type="caution">
    <text evidence="6">The sequence shown here is derived from an EMBL/GenBank/DDBJ whole genome shotgun (WGS) entry which is preliminary data.</text>
</comment>
<dbReference type="NCBIfam" id="TIGR00997">
    <property type="entry name" value="ispZ"/>
    <property type="match status" value="1"/>
</dbReference>
<dbReference type="PANTHER" id="PTHR36917">
    <property type="entry name" value="INTRACELLULAR SEPTATION PROTEIN A-RELATED"/>
    <property type="match status" value="1"/>
</dbReference>
<feature type="transmembrane region" description="Helical" evidence="5">
    <location>
        <begin position="20"/>
        <end position="43"/>
    </location>
</feature>
<keyword evidence="5" id="KW-0997">Cell inner membrane</keyword>
<keyword evidence="1 5" id="KW-1003">Cell membrane</keyword>
<comment type="similarity">
    <text evidence="5">Belongs to the YciB family.</text>
</comment>
<protein>
    <recommendedName>
        <fullName evidence="5">Inner membrane-spanning protein YciB</fullName>
    </recommendedName>
</protein>
<feature type="transmembrane region" description="Helical" evidence="5">
    <location>
        <begin position="80"/>
        <end position="100"/>
    </location>
</feature>
<feature type="transmembrane region" description="Helical" evidence="5">
    <location>
        <begin position="50"/>
        <end position="68"/>
    </location>
</feature>
<evidence type="ECO:0000256" key="3">
    <source>
        <dbReference type="ARBA" id="ARBA00022989"/>
    </source>
</evidence>
<evidence type="ECO:0000256" key="2">
    <source>
        <dbReference type="ARBA" id="ARBA00022692"/>
    </source>
</evidence>
<dbReference type="PANTHER" id="PTHR36917:SF1">
    <property type="entry name" value="INNER MEMBRANE-SPANNING PROTEIN YCIB"/>
    <property type="match status" value="1"/>
</dbReference>
<keyword evidence="2 5" id="KW-0812">Transmembrane</keyword>
<proteinExistence type="inferred from homology"/>
<comment type="function">
    <text evidence="5">Plays a role in cell envelope biogenesis, maintenance of cell envelope integrity and membrane homeostasis.</text>
</comment>
<evidence type="ECO:0000256" key="1">
    <source>
        <dbReference type="ARBA" id="ARBA00022475"/>
    </source>
</evidence>
<organism evidence="6 7">
    <name type="scientific">Spectribacter acetivorans</name>
    <dbReference type="NCBI Taxonomy" id="3075603"/>
    <lineage>
        <taxon>Bacteria</taxon>
        <taxon>Pseudomonadati</taxon>
        <taxon>Pseudomonadota</taxon>
        <taxon>Gammaproteobacteria</taxon>
        <taxon>Salinisphaerales</taxon>
        <taxon>Salinisphaeraceae</taxon>
        <taxon>Spectribacter</taxon>
    </lineage>
</organism>
<gene>
    <name evidence="5" type="primary">yciB</name>
    <name evidence="6" type="ORF">RM531_02085</name>
</gene>
<evidence type="ECO:0000256" key="5">
    <source>
        <dbReference type="HAMAP-Rule" id="MF_00189"/>
    </source>
</evidence>
<keyword evidence="4 5" id="KW-0472">Membrane</keyword>
<dbReference type="Proteomes" id="UP001259982">
    <property type="component" value="Unassembled WGS sequence"/>
</dbReference>
<dbReference type="EMBL" id="JAVRHY010000002">
    <property type="protein sequence ID" value="MDT0617257.1"/>
    <property type="molecule type" value="Genomic_DNA"/>
</dbReference>
<comment type="subcellular location">
    <subcellularLocation>
        <location evidence="5">Cell inner membrane</location>
        <topology evidence="5">Multi-pass membrane protein</topology>
    </subcellularLocation>
</comment>
<dbReference type="Pfam" id="PF04279">
    <property type="entry name" value="IspA"/>
    <property type="match status" value="1"/>
</dbReference>
<accession>A0ABU3B473</accession>
<reference evidence="6 7" key="1">
    <citation type="submission" date="2023-09" db="EMBL/GenBank/DDBJ databases">
        <authorList>
            <person name="Rey-Velasco X."/>
        </authorList>
    </citation>
    <scope>NUCLEOTIDE SEQUENCE [LARGE SCALE GENOMIC DNA]</scope>
    <source>
        <strain evidence="6 7">P385</strain>
    </source>
</reference>
<dbReference type="HAMAP" id="MF_00189">
    <property type="entry name" value="YciB"/>
    <property type="match status" value="1"/>
</dbReference>
<evidence type="ECO:0000313" key="7">
    <source>
        <dbReference type="Proteomes" id="UP001259982"/>
    </source>
</evidence>
<name>A0ABU3B473_9GAMM</name>
<sequence>MNALMEYLPLIAFGAAYFLYDIYVATGVLMVALIVLVAGTWLVKRRVSNMHLVTLVLAVVFGGLTLVVHDPLFIKVKPSVLYVAFALALAGSAFIGRKTLVQRALESQITVPEPIWRRVTFLATGFFLLMAVLNLAVAFSFSETVWVNFKLFGVTALSLVFMIGVGFYLSPHIEESASDET</sequence>